<dbReference type="PANTHER" id="PTHR11884:SF1">
    <property type="entry name" value="GOLGI APPARATUS PROTEIN 1"/>
    <property type="match status" value="1"/>
</dbReference>
<evidence type="ECO:0000256" key="1">
    <source>
        <dbReference type="SAM" id="SignalP"/>
    </source>
</evidence>
<evidence type="ECO:0000313" key="3">
    <source>
        <dbReference type="Proteomes" id="UP001324634"/>
    </source>
</evidence>
<protein>
    <submittedName>
        <fullName evidence="2">Uncharacterized protein</fullName>
    </submittedName>
</protein>
<keyword evidence="3" id="KW-1185">Reference proteome</keyword>
<keyword evidence="1" id="KW-0732">Signal</keyword>
<accession>A0AAX4HKN5</accession>
<dbReference type="RefSeq" id="WP_321391286.1">
    <property type="nucleotide sequence ID" value="NZ_CP139487.1"/>
</dbReference>
<organism evidence="2 3">
    <name type="scientific">Peredibacter starrii</name>
    <dbReference type="NCBI Taxonomy" id="28202"/>
    <lineage>
        <taxon>Bacteria</taxon>
        <taxon>Pseudomonadati</taxon>
        <taxon>Bdellovibrionota</taxon>
        <taxon>Bacteriovoracia</taxon>
        <taxon>Bacteriovoracales</taxon>
        <taxon>Bacteriovoracaceae</taxon>
        <taxon>Peredibacter</taxon>
    </lineage>
</organism>
<name>A0AAX4HKN5_9BACT</name>
<sequence>MKLLAAAVLLFAFKVNASPCDQDAKKFCQGTDPGKGQLARCLSDYENQLSRACAVELKNFKQETGKKNPCFEDLAEYCSDVPTDPEYIEYCLLKNENRLGTKCSADFKTKKGGILVRNVCAQDVANNCYGEINQPEGAINRCLIKNKAKLSTFCKNKVDKKIADLKKNNPCFEDTEKFCPTQVRFVDIQDCLSKKGPALNPSCKKLVDNEDAKLKANPCYRDLITHCKMGISPADQQRCLTVNENELSNSCRQFRATQEKKVDQMVELCEQDRLKLCPKAPFKDGKVLKCLRENKAKVSASCQKLL</sequence>
<gene>
    <name evidence="2" type="ORF">SOO65_14100</name>
</gene>
<dbReference type="AlphaFoldDB" id="A0AAX4HKN5"/>
<dbReference type="Proteomes" id="UP001324634">
    <property type="component" value="Chromosome"/>
</dbReference>
<reference evidence="2 3" key="1">
    <citation type="submission" date="2023-11" db="EMBL/GenBank/DDBJ databases">
        <title>Peredibacter starrii A3.12.</title>
        <authorList>
            <person name="Mitchell R.J."/>
        </authorList>
    </citation>
    <scope>NUCLEOTIDE SEQUENCE [LARGE SCALE GENOMIC DNA]</scope>
    <source>
        <strain evidence="2 3">A3.12</strain>
    </source>
</reference>
<feature type="signal peptide" evidence="1">
    <location>
        <begin position="1"/>
        <end position="17"/>
    </location>
</feature>
<dbReference type="EMBL" id="CP139487">
    <property type="protein sequence ID" value="WPU63823.1"/>
    <property type="molecule type" value="Genomic_DNA"/>
</dbReference>
<dbReference type="PANTHER" id="PTHR11884">
    <property type="entry name" value="SELECTIN LIGAND RELATED"/>
    <property type="match status" value="1"/>
</dbReference>
<feature type="chain" id="PRO_5043590060" evidence="1">
    <location>
        <begin position="18"/>
        <end position="306"/>
    </location>
</feature>
<dbReference type="InterPro" id="IPR039728">
    <property type="entry name" value="GLG1"/>
</dbReference>
<dbReference type="KEGG" id="psti:SOO65_14100"/>
<proteinExistence type="predicted"/>
<evidence type="ECO:0000313" key="2">
    <source>
        <dbReference type="EMBL" id="WPU63823.1"/>
    </source>
</evidence>